<dbReference type="RefSeq" id="WP_141198609.1">
    <property type="nucleotide sequence ID" value="NZ_CP041186.1"/>
</dbReference>
<gene>
    <name evidence="1" type="ORF">FIV42_15700</name>
</gene>
<evidence type="ECO:0000313" key="2">
    <source>
        <dbReference type="Proteomes" id="UP000315995"/>
    </source>
</evidence>
<name>A0A4Y6PUW1_PERCE</name>
<sequence>MGARQLDSKLLAAFTSDFFGYGNLAADSTVDIVEFGRRAGIDEDLPMCCFRRRGVCRRRILGSVGG</sequence>
<dbReference type="Proteomes" id="UP000315995">
    <property type="component" value="Chromosome"/>
</dbReference>
<accession>A0A5B8YB55</accession>
<evidence type="ECO:0000313" key="1">
    <source>
        <dbReference type="EMBL" id="QDG52134.1"/>
    </source>
</evidence>
<dbReference type="EMBL" id="CP041186">
    <property type="protein sequence ID" value="QDG52134.1"/>
    <property type="molecule type" value="Genomic_DNA"/>
</dbReference>
<organism evidence="1 2">
    <name type="scientific">Persicimonas caeni</name>
    <dbReference type="NCBI Taxonomy" id="2292766"/>
    <lineage>
        <taxon>Bacteria</taxon>
        <taxon>Deltaproteobacteria</taxon>
        <taxon>Bradymonadales</taxon>
        <taxon>Bradymonadaceae</taxon>
        <taxon>Persicimonas</taxon>
    </lineage>
</organism>
<protein>
    <submittedName>
        <fullName evidence="1">Uncharacterized protein</fullName>
    </submittedName>
</protein>
<dbReference type="AlphaFoldDB" id="A0A4Y6PUW1"/>
<keyword evidence="2" id="KW-1185">Reference proteome</keyword>
<proteinExistence type="predicted"/>
<accession>A0A4Y6PUW1</accession>
<reference evidence="1 2" key="1">
    <citation type="submission" date="2019-06" db="EMBL/GenBank/DDBJ databases">
        <title>Persicimonas caeni gen. nov., sp. nov., a predatory bacterium isolated from solar saltern.</title>
        <authorList>
            <person name="Wang S."/>
        </authorList>
    </citation>
    <scope>NUCLEOTIDE SEQUENCE [LARGE SCALE GENOMIC DNA]</scope>
    <source>
        <strain evidence="1 2">YN101</strain>
    </source>
</reference>